<dbReference type="PANTHER" id="PTHR33941:SF6">
    <property type="entry name" value="BACTERIAL MICROCOMPARTMENT SHELL PROTEIN EUTK"/>
    <property type="match status" value="1"/>
</dbReference>
<dbReference type="Pfam" id="PF16365">
    <property type="entry name" value="EutK_C"/>
    <property type="match status" value="1"/>
</dbReference>
<feature type="domain" description="BMC" evidence="4">
    <location>
        <begin position="4"/>
        <end position="88"/>
    </location>
</feature>
<dbReference type="InterPro" id="IPR032298">
    <property type="entry name" value="EutK_C"/>
</dbReference>
<comment type="similarity">
    <text evidence="3">Belongs to the bacterial microcompartments protein family.</text>
</comment>
<evidence type="ECO:0000256" key="2">
    <source>
        <dbReference type="ARBA" id="ARBA00024446"/>
    </source>
</evidence>
<dbReference type="CDD" id="cd07045">
    <property type="entry name" value="BMC_CcmK_like"/>
    <property type="match status" value="1"/>
</dbReference>
<dbReference type="InterPro" id="IPR000249">
    <property type="entry name" value="BMC_dom"/>
</dbReference>
<dbReference type="Gene3D" id="1.10.10.10">
    <property type="entry name" value="Winged helix-like DNA-binding domain superfamily/Winged helix DNA-binding domain"/>
    <property type="match status" value="1"/>
</dbReference>
<evidence type="ECO:0000313" key="6">
    <source>
        <dbReference type="Proteomes" id="UP000595278"/>
    </source>
</evidence>
<name>A0A974NHN6_9GAMM</name>
<dbReference type="EMBL" id="CP067393">
    <property type="protein sequence ID" value="QQP86727.1"/>
    <property type="molecule type" value="Genomic_DNA"/>
</dbReference>
<dbReference type="RefSeq" id="WP_201095089.1">
    <property type="nucleotide sequence ID" value="NZ_CP067393.1"/>
</dbReference>
<dbReference type="Pfam" id="PF00936">
    <property type="entry name" value="BMC"/>
    <property type="match status" value="1"/>
</dbReference>
<dbReference type="GO" id="GO:0031469">
    <property type="term" value="C:bacterial microcompartment"/>
    <property type="evidence" value="ECO:0007669"/>
    <property type="project" value="UniProtKB-SubCell"/>
</dbReference>
<dbReference type="AlphaFoldDB" id="A0A974NHN6"/>
<keyword evidence="2" id="KW-1283">Bacterial microcompartment</keyword>
<evidence type="ECO:0000259" key="4">
    <source>
        <dbReference type="PROSITE" id="PS51930"/>
    </source>
</evidence>
<dbReference type="InterPro" id="IPR050575">
    <property type="entry name" value="BMC_shell"/>
</dbReference>
<dbReference type="InterPro" id="IPR037233">
    <property type="entry name" value="CcmK-like_sf"/>
</dbReference>
<proteinExistence type="inferred from homology"/>
<protein>
    <submittedName>
        <fullName evidence="5">BMC domain-containing protein</fullName>
    </submittedName>
</protein>
<sequence length="211" mass="22572">MINALGLLEVSGLTASIEAADAMLKAAQVRLISQTITPPGMITLVIEGDLAACRAALDAGSAAASRLGQVIVRKEIGRPETDTEWFVLNFQQAPKADKEPQASTAKPIAPEKVKSAKEVAVANTTPKAAPEKAAKPVVATTTQVKVTKPDEINEVTLIELIAKHPQGRNLTDLMNHFNVSKAEITALLKNCVGEGKLRRKGNRYYIIEAKK</sequence>
<dbReference type="SUPFAM" id="SSF143414">
    <property type="entry name" value="CcmK-like"/>
    <property type="match status" value="1"/>
</dbReference>
<reference evidence="5 6" key="1">
    <citation type="submission" date="2021-01" db="EMBL/GenBank/DDBJ databases">
        <title>Entomomonas sp. F2A isolated from a house cricket (Acheta domesticus).</title>
        <authorList>
            <person name="Spergser J."/>
            <person name="Busse H.-J."/>
        </authorList>
    </citation>
    <scope>NUCLEOTIDE SEQUENCE [LARGE SCALE GENOMIC DNA]</scope>
    <source>
        <strain evidence="5 6">F2A</strain>
    </source>
</reference>
<evidence type="ECO:0000313" key="5">
    <source>
        <dbReference type="EMBL" id="QQP86727.1"/>
    </source>
</evidence>
<comment type="subcellular location">
    <subcellularLocation>
        <location evidence="1">Bacterial microcompartment</location>
    </subcellularLocation>
</comment>
<dbReference type="Proteomes" id="UP000595278">
    <property type="component" value="Chromosome"/>
</dbReference>
<dbReference type="KEGG" id="eaz:JHT90_05675"/>
<dbReference type="InterPro" id="IPR036388">
    <property type="entry name" value="WH-like_DNA-bd_sf"/>
</dbReference>
<dbReference type="PROSITE" id="PS51930">
    <property type="entry name" value="BMC_2"/>
    <property type="match status" value="1"/>
</dbReference>
<accession>A0A974NHN6</accession>
<keyword evidence="6" id="KW-1185">Reference proteome</keyword>
<dbReference type="InterPro" id="IPR044872">
    <property type="entry name" value="CcmK/CsoS1_BMC"/>
</dbReference>
<organism evidence="5 6">
    <name type="scientific">Entomomonas asaccharolytica</name>
    <dbReference type="NCBI Taxonomy" id="2785331"/>
    <lineage>
        <taxon>Bacteria</taxon>
        <taxon>Pseudomonadati</taxon>
        <taxon>Pseudomonadota</taxon>
        <taxon>Gammaproteobacteria</taxon>
        <taxon>Pseudomonadales</taxon>
        <taxon>Pseudomonadaceae</taxon>
        <taxon>Entomomonas</taxon>
    </lineage>
</organism>
<dbReference type="PANTHER" id="PTHR33941">
    <property type="entry name" value="PROPANEDIOL UTILIZATION PROTEIN PDUA"/>
    <property type="match status" value="1"/>
</dbReference>
<gene>
    <name evidence="5" type="ORF">JHT90_05675</name>
</gene>
<evidence type="ECO:0000256" key="3">
    <source>
        <dbReference type="PROSITE-ProRule" id="PRU01278"/>
    </source>
</evidence>
<dbReference type="SMART" id="SM00877">
    <property type="entry name" value="BMC"/>
    <property type="match status" value="1"/>
</dbReference>
<dbReference type="Gene3D" id="3.30.70.1710">
    <property type="match status" value="1"/>
</dbReference>
<evidence type="ECO:0000256" key="1">
    <source>
        <dbReference type="ARBA" id="ARBA00024322"/>
    </source>
</evidence>